<dbReference type="EMBL" id="AOFI03001156">
    <property type="protein sequence ID" value="KAF4314975.1"/>
    <property type="molecule type" value="Genomic_DNA"/>
</dbReference>
<gene>
    <name evidence="1" type="ORF">G195_011303</name>
</gene>
<reference evidence="1" key="1">
    <citation type="journal article" date="2015" name="Genom Data">
        <title>Draft genome sequences of Phytophthora kernoviae and Phytophthora ramorum lineage EU2 from Scotland.</title>
        <authorList>
            <person name="Sambles C."/>
            <person name="Schlenzig A."/>
            <person name="O'Neill P."/>
            <person name="Grant M."/>
            <person name="Studholme D.J."/>
        </authorList>
    </citation>
    <scope>NUCLEOTIDE SEQUENCE</scope>
    <source>
        <strain evidence="1">00238/432</strain>
    </source>
</reference>
<accession>A0A8J4VZE9</accession>
<comment type="caution">
    <text evidence="1">The sequence shown here is derived from an EMBL/GenBank/DDBJ whole genome shotgun (WGS) entry which is preliminary data.</text>
</comment>
<evidence type="ECO:0000313" key="2">
    <source>
        <dbReference type="Proteomes" id="UP000702964"/>
    </source>
</evidence>
<dbReference type="Proteomes" id="UP000702964">
    <property type="component" value="Unassembled WGS sequence"/>
</dbReference>
<organism evidence="1 2">
    <name type="scientific">Phytophthora kernoviae 00238/432</name>
    <dbReference type="NCBI Taxonomy" id="1284355"/>
    <lineage>
        <taxon>Eukaryota</taxon>
        <taxon>Sar</taxon>
        <taxon>Stramenopiles</taxon>
        <taxon>Oomycota</taxon>
        <taxon>Peronosporomycetes</taxon>
        <taxon>Peronosporales</taxon>
        <taxon>Peronosporaceae</taxon>
        <taxon>Phytophthora</taxon>
    </lineage>
</organism>
<protein>
    <submittedName>
        <fullName evidence="1">Uncharacterized protein</fullName>
    </submittedName>
</protein>
<proteinExistence type="predicted"/>
<evidence type="ECO:0000313" key="1">
    <source>
        <dbReference type="EMBL" id="KAF4314975.1"/>
    </source>
</evidence>
<reference evidence="1" key="2">
    <citation type="submission" date="2020-02" db="EMBL/GenBank/DDBJ databases">
        <authorList>
            <person name="Studholme D.J."/>
        </authorList>
    </citation>
    <scope>NUCLEOTIDE SEQUENCE</scope>
    <source>
        <strain evidence="1">00238/432</strain>
    </source>
</reference>
<sequence length="56" mass="6716">MLYFSCWNREQISKRPTEKVVRHSFVLPRMAMKRPCGIYWRRGLISSSLQMTGIRL</sequence>
<name>A0A8J4VZE9_9STRA</name>
<dbReference type="AlphaFoldDB" id="A0A8J4VZE9"/>